<accession>A0A2N5V1E8</accession>
<feature type="region of interest" description="Disordered" evidence="1">
    <location>
        <begin position="49"/>
        <end position="72"/>
    </location>
</feature>
<evidence type="ECO:0000313" key="3">
    <source>
        <dbReference type="Proteomes" id="UP000235392"/>
    </source>
</evidence>
<dbReference type="EMBL" id="PGCI01000064">
    <property type="protein sequence ID" value="PLW43767.1"/>
    <property type="molecule type" value="Genomic_DNA"/>
</dbReference>
<evidence type="ECO:0000313" key="2">
    <source>
        <dbReference type="EMBL" id="PLW43767.1"/>
    </source>
</evidence>
<proteinExistence type="predicted"/>
<dbReference type="Proteomes" id="UP000235392">
    <property type="component" value="Unassembled WGS sequence"/>
</dbReference>
<dbReference type="AlphaFoldDB" id="A0A2N5V1E8"/>
<comment type="caution">
    <text evidence="2">The sequence shown here is derived from an EMBL/GenBank/DDBJ whole genome shotgun (WGS) entry which is preliminary data.</text>
</comment>
<protein>
    <submittedName>
        <fullName evidence="2">Uncharacterized protein</fullName>
    </submittedName>
</protein>
<sequence>MHLDLNVEPPPEEEPSRITPSIVTSPTAYFVPSGGNYHPPGDQMELFIAGSSTRDPNPIKSPFPTLSSKRTGDEVLEQRTNKFPFWGKKQQNSFWGKRKQDSSKNQVGGASEDGNKINNIFEPNQPRLKEVGKKPMETVKDSLNSQHESSHRLESTQEESPLRYFSAFDWKYVIVEEDQDISNHPNYAWFNIHNQKELFKYWNKFHSSANGRETFWIEKSQENRFFDWYKSRMINHLHQYPELNKISQNRRVSAIQDTLVTIYDKNIRLEEGMKFLEKIRTSLKLKMPKNRIERIGKIVKMSTKKS</sequence>
<evidence type="ECO:0000256" key="1">
    <source>
        <dbReference type="SAM" id="MobiDB-lite"/>
    </source>
</evidence>
<name>A0A2N5V1E8_9BASI</name>
<gene>
    <name evidence="2" type="ORF">PCASD_09368</name>
</gene>
<organism evidence="2 3">
    <name type="scientific">Puccinia coronata f. sp. avenae</name>
    <dbReference type="NCBI Taxonomy" id="200324"/>
    <lineage>
        <taxon>Eukaryota</taxon>
        <taxon>Fungi</taxon>
        <taxon>Dikarya</taxon>
        <taxon>Basidiomycota</taxon>
        <taxon>Pucciniomycotina</taxon>
        <taxon>Pucciniomycetes</taxon>
        <taxon>Pucciniales</taxon>
        <taxon>Pucciniaceae</taxon>
        <taxon>Puccinia</taxon>
    </lineage>
</organism>
<feature type="region of interest" description="Disordered" evidence="1">
    <location>
        <begin position="91"/>
        <end position="132"/>
    </location>
</feature>
<reference evidence="2 3" key="1">
    <citation type="submission" date="2017-11" db="EMBL/GenBank/DDBJ databases">
        <title>De novo assembly and phasing of dikaryotic genomes from two isolates of Puccinia coronata f. sp. avenae, the causal agent of oat crown rust.</title>
        <authorList>
            <person name="Miller M.E."/>
            <person name="Zhang Y."/>
            <person name="Omidvar V."/>
            <person name="Sperschneider J."/>
            <person name="Schwessinger B."/>
            <person name="Raley C."/>
            <person name="Palmer J.M."/>
            <person name="Garnica D."/>
            <person name="Upadhyaya N."/>
            <person name="Rathjen J."/>
            <person name="Taylor J.M."/>
            <person name="Park R.F."/>
            <person name="Dodds P.N."/>
            <person name="Hirsch C.D."/>
            <person name="Kianian S.F."/>
            <person name="Figueroa M."/>
        </authorList>
    </citation>
    <scope>NUCLEOTIDE SEQUENCE [LARGE SCALE GENOMIC DNA]</scope>
    <source>
        <strain evidence="2">12SD80</strain>
    </source>
</reference>